<dbReference type="PROSITE" id="PS00092">
    <property type="entry name" value="N6_MTASE"/>
    <property type="match status" value="1"/>
</dbReference>
<dbReference type="InterPro" id="IPR002052">
    <property type="entry name" value="DNA_methylase_N6_adenine_CS"/>
</dbReference>
<evidence type="ECO:0000256" key="2">
    <source>
        <dbReference type="ARBA" id="ARBA00022603"/>
    </source>
</evidence>
<comment type="catalytic activity">
    <reaction evidence="5">
        <text>a 2'-deoxyadenosine in DNA + S-adenosyl-L-methionine = an N(6)-methyl-2'-deoxyadenosine in DNA + S-adenosyl-L-homocysteine + H(+)</text>
        <dbReference type="Rhea" id="RHEA:15197"/>
        <dbReference type="Rhea" id="RHEA-COMP:12418"/>
        <dbReference type="Rhea" id="RHEA-COMP:12419"/>
        <dbReference type="ChEBI" id="CHEBI:15378"/>
        <dbReference type="ChEBI" id="CHEBI:57856"/>
        <dbReference type="ChEBI" id="CHEBI:59789"/>
        <dbReference type="ChEBI" id="CHEBI:90615"/>
        <dbReference type="ChEBI" id="CHEBI:90616"/>
        <dbReference type="EC" id="2.1.1.72"/>
    </reaction>
</comment>
<keyword evidence="3" id="KW-0808">Transferase</keyword>
<evidence type="ECO:0000256" key="1">
    <source>
        <dbReference type="ARBA" id="ARBA00011900"/>
    </source>
</evidence>
<proteinExistence type="predicted"/>
<dbReference type="EMBL" id="MN740569">
    <property type="protein sequence ID" value="QHU34343.1"/>
    <property type="molecule type" value="Genomic_DNA"/>
</dbReference>
<dbReference type="GO" id="GO:0006298">
    <property type="term" value="P:mismatch repair"/>
    <property type="evidence" value="ECO:0007669"/>
    <property type="project" value="TreeGrafter"/>
</dbReference>
<keyword evidence="4" id="KW-0949">S-adenosyl-L-methionine</keyword>
<dbReference type="Pfam" id="PF02086">
    <property type="entry name" value="MethyltransfD12"/>
    <property type="match status" value="1"/>
</dbReference>
<dbReference type="AlphaFoldDB" id="A0A6C0LV87"/>
<dbReference type="SUPFAM" id="SSF53335">
    <property type="entry name" value="S-adenosyl-L-methionine-dependent methyltransferases"/>
    <property type="match status" value="1"/>
</dbReference>
<dbReference type="GO" id="GO:1904047">
    <property type="term" value="F:S-adenosyl-L-methionine binding"/>
    <property type="evidence" value="ECO:0007669"/>
    <property type="project" value="TreeGrafter"/>
</dbReference>
<dbReference type="InterPro" id="IPR012327">
    <property type="entry name" value="MeTrfase_D12"/>
</dbReference>
<keyword evidence="2" id="KW-0489">Methyltransferase</keyword>
<evidence type="ECO:0000313" key="7">
    <source>
        <dbReference type="EMBL" id="QHU34343.1"/>
    </source>
</evidence>
<feature type="domain" description="C2H2-type" evidence="6">
    <location>
        <begin position="4"/>
        <end position="36"/>
    </location>
</feature>
<dbReference type="GO" id="GO:0043565">
    <property type="term" value="F:sequence-specific DNA binding"/>
    <property type="evidence" value="ECO:0007669"/>
    <property type="project" value="TreeGrafter"/>
</dbReference>
<evidence type="ECO:0000256" key="3">
    <source>
        <dbReference type="ARBA" id="ARBA00022679"/>
    </source>
</evidence>
<dbReference type="PROSITE" id="PS50157">
    <property type="entry name" value="ZINC_FINGER_C2H2_2"/>
    <property type="match status" value="1"/>
</dbReference>
<organism evidence="7">
    <name type="scientific">viral metagenome</name>
    <dbReference type="NCBI Taxonomy" id="1070528"/>
    <lineage>
        <taxon>unclassified sequences</taxon>
        <taxon>metagenomes</taxon>
        <taxon>organismal metagenomes</taxon>
    </lineage>
</organism>
<dbReference type="GO" id="GO:0009007">
    <property type="term" value="F:site-specific DNA-methyltransferase (adenine-specific) activity"/>
    <property type="evidence" value="ECO:0007669"/>
    <property type="project" value="UniProtKB-EC"/>
</dbReference>
<dbReference type="Gene3D" id="3.40.50.150">
    <property type="entry name" value="Vaccinia Virus protein VP39"/>
    <property type="match status" value="2"/>
</dbReference>
<evidence type="ECO:0000256" key="4">
    <source>
        <dbReference type="ARBA" id="ARBA00022691"/>
    </source>
</evidence>
<protein>
    <recommendedName>
        <fullName evidence="1">site-specific DNA-methyltransferase (adenine-specific)</fullName>
        <ecNumber evidence="1">2.1.1.72</ecNumber>
    </recommendedName>
</protein>
<name>A0A6C0LV87_9ZZZZ</name>
<evidence type="ECO:0000256" key="5">
    <source>
        <dbReference type="ARBA" id="ARBA00047942"/>
    </source>
</evidence>
<accession>A0A6C0LV87</accession>
<dbReference type="GO" id="GO:0009307">
    <property type="term" value="P:DNA restriction-modification system"/>
    <property type="evidence" value="ECO:0007669"/>
    <property type="project" value="InterPro"/>
</dbReference>
<dbReference type="PROSITE" id="PS51804">
    <property type="entry name" value="ZF_C2HC_LYAR"/>
    <property type="match status" value="1"/>
</dbReference>
<dbReference type="PANTHER" id="PTHR30481">
    <property type="entry name" value="DNA ADENINE METHYLASE"/>
    <property type="match status" value="1"/>
</dbReference>
<evidence type="ECO:0000259" key="6">
    <source>
        <dbReference type="PROSITE" id="PS50157"/>
    </source>
</evidence>
<dbReference type="InterPro" id="IPR013087">
    <property type="entry name" value="Znf_C2H2_type"/>
</dbReference>
<dbReference type="PRINTS" id="PR00505">
    <property type="entry name" value="D12N6MTFRASE"/>
</dbReference>
<dbReference type="GO" id="GO:0032259">
    <property type="term" value="P:methylation"/>
    <property type="evidence" value="ECO:0007669"/>
    <property type="project" value="UniProtKB-KW"/>
</dbReference>
<dbReference type="Gene3D" id="3.30.160.60">
    <property type="entry name" value="Classic Zinc Finger"/>
    <property type="match status" value="1"/>
</dbReference>
<dbReference type="EC" id="2.1.1.72" evidence="1"/>
<reference evidence="7" key="1">
    <citation type="journal article" date="2020" name="Nature">
        <title>Giant virus diversity and host interactions through global metagenomics.</title>
        <authorList>
            <person name="Schulz F."/>
            <person name="Roux S."/>
            <person name="Paez-Espino D."/>
            <person name="Jungbluth S."/>
            <person name="Walsh D.A."/>
            <person name="Denef V.J."/>
            <person name="McMahon K.D."/>
            <person name="Konstantinidis K.T."/>
            <person name="Eloe-Fadrosh E.A."/>
            <person name="Kyrpides N.C."/>
            <person name="Woyke T."/>
        </authorList>
    </citation>
    <scope>NUCLEOTIDE SEQUENCE</scope>
    <source>
        <strain evidence="7">GVMAG-S-1016713-123</strain>
    </source>
</reference>
<dbReference type="InterPro" id="IPR029063">
    <property type="entry name" value="SAM-dependent_MTases_sf"/>
</dbReference>
<sequence length="427" mass="49709">MVKYSCEKCGKDFGQKSHYDQHMRRKNPCVHENKLKEMIANVIKESNLEPSVIPPEIVEEDKNQDYSSNGSDVLNVEPIANEVIEMENNTSLDYAKEKSLPYLEKYLAFLEKKDGSGFKRVIVSPLRYAGGKSKAVGLILEFLPKLKNKRIVSPFFGGGSFELAVAQNLQIEVIGYDIFGMLTNFWNVLIHQKNEFITELQKFEVTTEEFTRNRHILLSYWDTIKPSTLKYKTMKPLELTEEEKARLPNNEVLQAVYYYYNMSLSYGPMFLGWPSSNEINKDKFDRRIEFLEKMNINNVSVHCCDFKTAIKNHPDDFLFLDPPYYLGADSKMFKGMYPNCNFAIHHNGFEHDILCELLKNHKGGFLITYNNCETIRDWYKDYNQVFPEWQYTYGQGEKRIGKNRTENGTNSNVKESHEIFIISPPIL</sequence>